<feature type="domain" description="Protein kinase" evidence="12">
    <location>
        <begin position="19"/>
        <end position="301"/>
    </location>
</feature>
<dbReference type="InterPro" id="IPR000719">
    <property type="entry name" value="Prot_kinase_dom"/>
</dbReference>
<evidence type="ECO:0000256" key="5">
    <source>
        <dbReference type="ARBA" id="ARBA00022741"/>
    </source>
</evidence>
<keyword evidence="3 11" id="KW-0723">Serine/threonine-protein kinase</keyword>
<dbReference type="OrthoDB" id="548217at2759"/>
<evidence type="ECO:0000256" key="11">
    <source>
        <dbReference type="RuleBase" id="RU000304"/>
    </source>
</evidence>
<evidence type="ECO:0000313" key="14">
    <source>
        <dbReference type="Proteomes" id="UP000095284"/>
    </source>
</evidence>
<gene>
    <name evidence="13" type="ORF">BXYJ_LOCUS12128</name>
</gene>
<dbReference type="Gene3D" id="1.10.510.10">
    <property type="entry name" value="Transferase(Phosphotransferase) domain 1"/>
    <property type="match status" value="1"/>
</dbReference>
<evidence type="ECO:0000313" key="15">
    <source>
        <dbReference type="Proteomes" id="UP000659654"/>
    </source>
</evidence>
<dbReference type="Proteomes" id="UP000659654">
    <property type="component" value="Unassembled WGS sequence"/>
</dbReference>
<reference evidence="16" key="1">
    <citation type="submission" date="2016-11" db="UniProtKB">
        <authorList>
            <consortium name="WormBaseParasite"/>
        </authorList>
    </citation>
    <scope>IDENTIFICATION</scope>
</reference>
<comment type="catalytic activity">
    <reaction evidence="8">
        <text>L-threonyl-[protein] + ATP = O-phospho-L-threonyl-[protein] + ADP + H(+)</text>
        <dbReference type="Rhea" id="RHEA:46608"/>
        <dbReference type="Rhea" id="RHEA-COMP:11060"/>
        <dbReference type="Rhea" id="RHEA-COMP:11605"/>
        <dbReference type="ChEBI" id="CHEBI:15378"/>
        <dbReference type="ChEBI" id="CHEBI:30013"/>
        <dbReference type="ChEBI" id="CHEBI:30616"/>
        <dbReference type="ChEBI" id="CHEBI:61977"/>
        <dbReference type="ChEBI" id="CHEBI:456216"/>
        <dbReference type="EC" id="2.7.11.22"/>
    </reaction>
</comment>
<keyword evidence="7 10" id="KW-0067">ATP-binding</keyword>
<dbReference type="GO" id="GO:0005524">
    <property type="term" value="F:ATP binding"/>
    <property type="evidence" value="ECO:0007669"/>
    <property type="project" value="UniProtKB-UniRule"/>
</dbReference>
<dbReference type="Proteomes" id="UP000095284">
    <property type="component" value="Unplaced"/>
</dbReference>
<dbReference type="PROSITE" id="PS50011">
    <property type="entry name" value="PROTEIN_KINASE_DOM"/>
    <property type="match status" value="1"/>
</dbReference>
<evidence type="ECO:0000313" key="16">
    <source>
        <dbReference type="WBParaSite" id="BXY_0220000.1"/>
    </source>
</evidence>
<proteinExistence type="inferred from homology"/>
<dbReference type="PANTHER" id="PTHR24056:SF222">
    <property type="entry name" value="CYCLIN-DEPENDENT KINASE-LIKE 1"/>
    <property type="match status" value="1"/>
</dbReference>
<dbReference type="EMBL" id="CAJFCV020000005">
    <property type="protein sequence ID" value="CAG9123839.1"/>
    <property type="molecule type" value="Genomic_DNA"/>
</dbReference>
<dbReference type="InterPro" id="IPR050108">
    <property type="entry name" value="CDK"/>
</dbReference>
<evidence type="ECO:0000256" key="4">
    <source>
        <dbReference type="ARBA" id="ARBA00022679"/>
    </source>
</evidence>
<evidence type="ECO:0000256" key="8">
    <source>
        <dbReference type="ARBA" id="ARBA00047811"/>
    </source>
</evidence>
<dbReference type="PANTHER" id="PTHR24056">
    <property type="entry name" value="CELL DIVISION PROTEIN KINASE"/>
    <property type="match status" value="1"/>
</dbReference>
<name>A0A1I7RNB4_BURXY</name>
<dbReference type="AlphaFoldDB" id="A0A1I7RNB4"/>
<evidence type="ECO:0000256" key="7">
    <source>
        <dbReference type="ARBA" id="ARBA00022840"/>
    </source>
</evidence>
<dbReference type="SUPFAM" id="SSF56112">
    <property type="entry name" value="Protein kinase-like (PK-like)"/>
    <property type="match status" value="1"/>
</dbReference>
<dbReference type="InterPro" id="IPR011009">
    <property type="entry name" value="Kinase-like_dom_sf"/>
</dbReference>
<dbReference type="EMBL" id="CAJFDI010000005">
    <property type="protein sequence ID" value="CAD5232037.1"/>
    <property type="molecule type" value="Genomic_DNA"/>
</dbReference>
<dbReference type="EC" id="2.7.11.22" evidence="2"/>
<dbReference type="SMART" id="SM00220">
    <property type="entry name" value="S_TKc"/>
    <property type="match status" value="1"/>
</dbReference>
<dbReference type="FunFam" id="3.30.200.20:FF:000049">
    <property type="entry name" value="cyclin-dependent kinase-like 1 isoform X1"/>
    <property type="match status" value="1"/>
</dbReference>
<dbReference type="InterPro" id="IPR017441">
    <property type="entry name" value="Protein_kinase_ATP_BS"/>
</dbReference>
<evidence type="ECO:0000256" key="6">
    <source>
        <dbReference type="ARBA" id="ARBA00022777"/>
    </source>
</evidence>
<dbReference type="Proteomes" id="UP000582659">
    <property type="component" value="Unassembled WGS sequence"/>
</dbReference>
<comment type="similarity">
    <text evidence="1">Belongs to the protein kinase superfamily. CMGC Ser/Thr protein kinase family. CDC2/CDKX subfamily.</text>
</comment>
<sequence length="355" mass="41381">MDHSPENPMPPPKMLLDKYEKLGKIGEGSYGVVFKCRNRETNQIVAIKKFVETDDDPSIRKIALREIRMLKQLKHPNLVNLIEVFKRNKKLHLVFEHCERTVLDDLEKYPKGCPESLTKKMLYQLLQALNFCHSRNCIHRDVKPENILITYNDVVKLGDFGFARVMNTNELYTDYVATRWYRSPELLVGDIHYGAAVDIWAVGCVFAEMLTGDPLWPGRTDVDQLYLIKQTVGDIFQRHLQVFRQNQYFRGMSIPEPDELLDLPQKLPQASSVDIDFLQKCFDPNPDLRWSCSELLKHDYFKGFVFRYPEDSTPMRKLSPHLPQLEKNSMDVKRNSLQNQYNKGIDHASYLPTIS</sequence>
<feature type="binding site" evidence="10">
    <location>
        <position position="49"/>
    </location>
    <ligand>
        <name>ATP</name>
        <dbReference type="ChEBI" id="CHEBI:30616"/>
    </ligand>
</feature>
<dbReference type="SMR" id="A0A1I7RNB4"/>
<organism evidence="14 16">
    <name type="scientific">Bursaphelenchus xylophilus</name>
    <name type="common">Pinewood nematode worm</name>
    <name type="synonym">Aphelenchoides xylophilus</name>
    <dbReference type="NCBI Taxonomy" id="6326"/>
    <lineage>
        <taxon>Eukaryota</taxon>
        <taxon>Metazoa</taxon>
        <taxon>Ecdysozoa</taxon>
        <taxon>Nematoda</taxon>
        <taxon>Chromadorea</taxon>
        <taxon>Rhabditida</taxon>
        <taxon>Tylenchina</taxon>
        <taxon>Tylenchomorpha</taxon>
        <taxon>Aphelenchoidea</taxon>
        <taxon>Aphelenchoididae</taxon>
        <taxon>Bursaphelenchus</taxon>
    </lineage>
</organism>
<evidence type="ECO:0000256" key="1">
    <source>
        <dbReference type="ARBA" id="ARBA00006485"/>
    </source>
</evidence>
<evidence type="ECO:0000259" key="12">
    <source>
        <dbReference type="PROSITE" id="PS50011"/>
    </source>
</evidence>
<keyword evidence="5 10" id="KW-0547">Nucleotide-binding</keyword>
<evidence type="ECO:0000256" key="2">
    <source>
        <dbReference type="ARBA" id="ARBA00012425"/>
    </source>
</evidence>
<reference evidence="13" key="2">
    <citation type="submission" date="2020-09" db="EMBL/GenBank/DDBJ databases">
        <authorList>
            <person name="Kikuchi T."/>
        </authorList>
    </citation>
    <scope>NUCLEOTIDE SEQUENCE</scope>
    <source>
        <strain evidence="13">Ka4C1</strain>
    </source>
</reference>
<dbReference type="eggNOG" id="KOG0593">
    <property type="taxonomic scope" value="Eukaryota"/>
</dbReference>
<keyword evidence="6" id="KW-0418">Kinase</keyword>
<dbReference type="PROSITE" id="PS00108">
    <property type="entry name" value="PROTEIN_KINASE_ST"/>
    <property type="match status" value="1"/>
</dbReference>
<evidence type="ECO:0000256" key="3">
    <source>
        <dbReference type="ARBA" id="ARBA00022527"/>
    </source>
</evidence>
<accession>A0A1I7RNB4</accession>
<dbReference type="FunFam" id="1.10.510.10:FF:000624">
    <property type="entry name" value="Mitogen-activated protein kinase"/>
    <property type="match status" value="1"/>
</dbReference>
<dbReference type="InterPro" id="IPR008271">
    <property type="entry name" value="Ser/Thr_kinase_AS"/>
</dbReference>
<evidence type="ECO:0000256" key="10">
    <source>
        <dbReference type="PROSITE-ProRule" id="PRU10141"/>
    </source>
</evidence>
<dbReference type="GO" id="GO:0004693">
    <property type="term" value="F:cyclin-dependent protein serine/threonine kinase activity"/>
    <property type="evidence" value="ECO:0007669"/>
    <property type="project" value="UniProtKB-EC"/>
</dbReference>
<keyword evidence="4" id="KW-0808">Transferase</keyword>
<comment type="catalytic activity">
    <reaction evidence="9">
        <text>L-seryl-[protein] + ATP = O-phospho-L-seryl-[protein] + ADP + H(+)</text>
        <dbReference type="Rhea" id="RHEA:17989"/>
        <dbReference type="Rhea" id="RHEA-COMP:9863"/>
        <dbReference type="Rhea" id="RHEA-COMP:11604"/>
        <dbReference type="ChEBI" id="CHEBI:15378"/>
        <dbReference type="ChEBI" id="CHEBI:29999"/>
        <dbReference type="ChEBI" id="CHEBI:30616"/>
        <dbReference type="ChEBI" id="CHEBI:83421"/>
        <dbReference type="ChEBI" id="CHEBI:456216"/>
        <dbReference type="EC" id="2.7.11.22"/>
    </reaction>
</comment>
<dbReference type="Pfam" id="PF00069">
    <property type="entry name" value="Pkinase"/>
    <property type="match status" value="1"/>
</dbReference>
<dbReference type="WBParaSite" id="BXY_0220000.1">
    <property type="protein sequence ID" value="BXY_0220000.1"/>
    <property type="gene ID" value="BXY_0220000"/>
</dbReference>
<evidence type="ECO:0000313" key="13">
    <source>
        <dbReference type="EMBL" id="CAD5232037.1"/>
    </source>
</evidence>
<protein>
    <recommendedName>
        <fullName evidence="2">cyclin-dependent kinase</fullName>
        <ecNumber evidence="2">2.7.11.22</ecNumber>
    </recommendedName>
</protein>
<dbReference type="PROSITE" id="PS00107">
    <property type="entry name" value="PROTEIN_KINASE_ATP"/>
    <property type="match status" value="1"/>
</dbReference>
<dbReference type="Gene3D" id="3.30.200.20">
    <property type="entry name" value="Phosphorylase Kinase, domain 1"/>
    <property type="match status" value="1"/>
</dbReference>
<keyword evidence="15" id="KW-1185">Reference proteome</keyword>
<dbReference type="GO" id="GO:0005634">
    <property type="term" value="C:nucleus"/>
    <property type="evidence" value="ECO:0007669"/>
    <property type="project" value="TreeGrafter"/>
</dbReference>
<evidence type="ECO:0000256" key="9">
    <source>
        <dbReference type="ARBA" id="ARBA00048367"/>
    </source>
</evidence>